<dbReference type="Proteomes" id="UP000273828">
    <property type="component" value="Unassembled WGS sequence"/>
</dbReference>
<dbReference type="SUPFAM" id="SSF52172">
    <property type="entry name" value="CheY-like"/>
    <property type="match status" value="1"/>
</dbReference>
<keyword evidence="3" id="KW-1185">Reference proteome</keyword>
<reference evidence="2 3" key="1">
    <citation type="submission" date="2018-10" db="EMBL/GenBank/DDBJ databases">
        <title>Natrarchaeobius chitinivorans gen. nov., sp. nov., and Natrarchaeobius haloalkaliphilus sp. nov., alkaliphilic, chitin-utilizing haloarchaea from hypersaline alkaline lakes.</title>
        <authorList>
            <person name="Sorokin D.Y."/>
            <person name="Elcheninov A.G."/>
            <person name="Kostrikina N.A."/>
            <person name="Bale N.J."/>
            <person name="Sinninghe Damste J.S."/>
            <person name="Khijniak T.V."/>
            <person name="Kublanov I.V."/>
            <person name="Toshchakov S.V."/>
        </authorList>
    </citation>
    <scope>NUCLEOTIDE SEQUENCE [LARGE SCALE GENOMIC DNA]</scope>
    <source>
        <strain evidence="2 3">AArcht-Sl</strain>
    </source>
</reference>
<comment type="caution">
    <text evidence="2">The sequence shown here is derived from an EMBL/GenBank/DDBJ whole genome shotgun (WGS) entry which is preliminary data.</text>
</comment>
<feature type="compositionally biased region" description="Polar residues" evidence="1">
    <location>
        <begin position="321"/>
        <end position="337"/>
    </location>
</feature>
<dbReference type="OrthoDB" id="109251at2157"/>
<evidence type="ECO:0000313" key="2">
    <source>
        <dbReference type="EMBL" id="RQG89167.1"/>
    </source>
</evidence>
<feature type="compositionally biased region" description="Basic and acidic residues" evidence="1">
    <location>
        <begin position="363"/>
        <end position="384"/>
    </location>
</feature>
<feature type="compositionally biased region" description="Acidic residues" evidence="1">
    <location>
        <begin position="385"/>
        <end position="413"/>
    </location>
</feature>
<dbReference type="InterPro" id="IPR055927">
    <property type="entry name" value="DUF7504"/>
</dbReference>
<organism evidence="2 3">
    <name type="scientific">Natrarchaeobius halalkaliphilus</name>
    <dbReference type="NCBI Taxonomy" id="1679091"/>
    <lineage>
        <taxon>Archaea</taxon>
        <taxon>Methanobacteriati</taxon>
        <taxon>Methanobacteriota</taxon>
        <taxon>Stenosarchaea group</taxon>
        <taxon>Halobacteria</taxon>
        <taxon>Halobacteriales</taxon>
        <taxon>Natrialbaceae</taxon>
        <taxon>Natrarchaeobius</taxon>
    </lineage>
</organism>
<dbReference type="RefSeq" id="WP_124178859.1">
    <property type="nucleotide sequence ID" value="NZ_REFY01000004.1"/>
</dbReference>
<proteinExistence type="predicted"/>
<dbReference type="AlphaFoldDB" id="A0A3N6LMT3"/>
<feature type="region of interest" description="Disordered" evidence="1">
    <location>
        <begin position="201"/>
        <end position="241"/>
    </location>
</feature>
<dbReference type="InterPro" id="IPR011006">
    <property type="entry name" value="CheY-like_superfamily"/>
</dbReference>
<feature type="compositionally biased region" description="Basic and acidic residues" evidence="1">
    <location>
        <begin position="341"/>
        <end position="356"/>
    </location>
</feature>
<feature type="region of interest" description="Disordered" evidence="1">
    <location>
        <begin position="256"/>
        <end position="482"/>
    </location>
</feature>
<evidence type="ECO:0000313" key="3">
    <source>
        <dbReference type="Proteomes" id="UP000273828"/>
    </source>
</evidence>
<name>A0A3N6LMT3_9EURY</name>
<protein>
    <submittedName>
        <fullName evidence="2">Response regulator</fullName>
    </submittedName>
</protein>
<feature type="compositionally biased region" description="Polar residues" evidence="1">
    <location>
        <begin position="304"/>
        <end position="313"/>
    </location>
</feature>
<feature type="compositionally biased region" description="Polar residues" evidence="1">
    <location>
        <begin position="224"/>
        <end position="233"/>
    </location>
</feature>
<dbReference type="Pfam" id="PF24336">
    <property type="entry name" value="DUF7504"/>
    <property type="match status" value="1"/>
</dbReference>
<sequence>MADYENIDLTILSLDDAASLDRHAYVLETVHGFDVLTASDLETGKELIETSRIDCVLGECTLLARRDFELVRWIREEQPELPVVLFANPDSDPPVDAAVEAGVTRCVTTAAFENAYWPLARHVEQLVSQSRTEDITDPDEGIVIEPIGSDASSRGTNELVVRDRAETNGILRSVATKLSPTVSGRLTRLLDRILGPVYHSRLRTGSSSADGSSTPSEPSDERSGGSTETNDGPPTSDDDTAESDAAFQLARSAIEAAESGEIDVEKSAPTDAGEPEPIESEGTGSTADTESGGELEGRPDDSLPLSSAVPTHTESTEGDTADSTRTAADSIGSTVALSSADRGEIEQLLAHERDETDRDNDDPDRLEQLSKDELLVLLRDHLEEDAADESEDQATDDPESDTDELESDIDDLRDDIGGFEDVTADETASREPDPDPDAADSADAVGQSADSSDPATSPDEPNADSADALFGTPDAYHRPDSLDLEHGTSVLVQCGSHDDRKTACCTDLLGLDDVTDSHVLLIRYTQIDGKRLERIASDAARVKIISIGYSQPIPDPIQGTVENVRINNPNDVTRLGIVVTGTVDEWATSGVADIVVCYDPLDVLLQYKSVQGTFRFLHLFLSKLQTVDAVSHFHVDPSAGDPHEINTLKPLFDRVITIDSVGTSLESE</sequence>
<dbReference type="CDD" id="cd00156">
    <property type="entry name" value="REC"/>
    <property type="match status" value="1"/>
</dbReference>
<gene>
    <name evidence="2" type="ORF">EA462_12430</name>
</gene>
<evidence type="ECO:0000256" key="1">
    <source>
        <dbReference type="SAM" id="MobiDB-lite"/>
    </source>
</evidence>
<feature type="compositionally biased region" description="Low complexity" evidence="1">
    <location>
        <begin position="204"/>
        <end position="217"/>
    </location>
</feature>
<dbReference type="Gene3D" id="3.40.50.2300">
    <property type="match status" value="1"/>
</dbReference>
<dbReference type="EMBL" id="REFY01000004">
    <property type="protein sequence ID" value="RQG89167.1"/>
    <property type="molecule type" value="Genomic_DNA"/>
</dbReference>
<feature type="compositionally biased region" description="Low complexity" evidence="1">
    <location>
        <begin position="441"/>
        <end position="459"/>
    </location>
</feature>
<accession>A0A3N6LMT3</accession>